<dbReference type="SUPFAM" id="SSF56925">
    <property type="entry name" value="OMPA-like"/>
    <property type="match status" value="1"/>
</dbReference>
<dbReference type="AlphaFoldDB" id="A0A5B7YCB3"/>
<proteinExistence type="predicted"/>
<feature type="domain" description="Outer membrane protein beta-barrel" evidence="3">
    <location>
        <begin position="7"/>
        <end position="179"/>
    </location>
</feature>
<reference evidence="4 5" key="1">
    <citation type="submission" date="2019-04" db="EMBL/GenBank/DDBJ databases">
        <title>Salinimonas iocasae sp. nov., a halophilic bacterium isolated from the outer tube casing of tubeworms in Okinawa Trough.</title>
        <authorList>
            <person name="Zhang H."/>
            <person name="Wang H."/>
            <person name="Li C."/>
        </authorList>
    </citation>
    <scope>NUCLEOTIDE SEQUENCE [LARGE SCALE GENOMIC DNA]</scope>
    <source>
        <strain evidence="4 5">KX18D6</strain>
    </source>
</reference>
<dbReference type="Gene3D" id="2.40.160.20">
    <property type="match status" value="1"/>
</dbReference>
<dbReference type="RefSeq" id="WP_139755635.1">
    <property type="nucleotide sequence ID" value="NZ_CP039852.1"/>
</dbReference>
<keyword evidence="1 2" id="KW-0732">Signal</keyword>
<dbReference type="Proteomes" id="UP000304912">
    <property type="component" value="Chromosome"/>
</dbReference>
<dbReference type="InterPro" id="IPR011250">
    <property type="entry name" value="OMP/PagP_B-barrel"/>
</dbReference>
<dbReference type="Pfam" id="PF13505">
    <property type="entry name" value="OMP_b-brl"/>
    <property type="match status" value="1"/>
</dbReference>
<accession>A0A5B7YCB3</accession>
<organism evidence="4 5">
    <name type="scientific">Salinimonas iocasae</name>
    <dbReference type="NCBI Taxonomy" id="2572577"/>
    <lineage>
        <taxon>Bacteria</taxon>
        <taxon>Pseudomonadati</taxon>
        <taxon>Pseudomonadota</taxon>
        <taxon>Gammaproteobacteria</taxon>
        <taxon>Alteromonadales</taxon>
        <taxon>Alteromonadaceae</taxon>
        <taxon>Alteromonas/Salinimonas group</taxon>
        <taxon>Salinimonas</taxon>
    </lineage>
</organism>
<feature type="chain" id="PRO_5022715925" evidence="2">
    <location>
        <begin position="20"/>
        <end position="180"/>
    </location>
</feature>
<protein>
    <submittedName>
        <fullName evidence="4">Porin family protein</fullName>
    </submittedName>
</protein>
<feature type="signal peptide" evidence="2">
    <location>
        <begin position="1"/>
        <end position="19"/>
    </location>
</feature>
<evidence type="ECO:0000256" key="1">
    <source>
        <dbReference type="ARBA" id="ARBA00022729"/>
    </source>
</evidence>
<keyword evidence="5" id="KW-1185">Reference proteome</keyword>
<gene>
    <name evidence="4" type="ORF">FBQ74_05025</name>
</gene>
<name>A0A5B7YCB3_9ALTE</name>
<evidence type="ECO:0000259" key="3">
    <source>
        <dbReference type="Pfam" id="PF13505"/>
    </source>
</evidence>
<evidence type="ECO:0000313" key="4">
    <source>
        <dbReference type="EMBL" id="QCZ92886.1"/>
    </source>
</evidence>
<dbReference type="KEGG" id="salk:FBQ74_05025"/>
<dbReference type="OrthoDB" id="6385920at2"/>
<sequence length="180" mass="19865">MRIKWMAALLALLSVSAQATEKLYGVIGAGYTDADFENAEASSENLNLALGHEFAPKWYFEAGYKRLFDEETDQADMKADALYLAVLGKAGGRKGELFYKLGVMRADVSGFRTTETTCNGAAKQAGQCTFDEGVFAGMAGLGFDFHVGLNSMIRLEYEYIYGEDDLTANLFNVAYRYNFN</sequence>
<dbReference type="InterPro" id="IPR027385">
    <property type="entry name" value="Beta-barrel_OMP"/>
</dbReference>
<evidence type="ECO:0000256" key="2">
    <source>
        <dbReference type="SAM" id="SignalP"/>
    </source>
</evidence>
<evidence type="ECO:0000313" key="5">
    <source>
        <dbReference type="Proteomes" id="UP000304912"/>
    </source>
</evidence>
<dbReference type="EMBL" id="CP039852">
    <property type="protein sequence ID" value="QCZ92886.1"/>
    <property type="molecule type" value="Genomic_DNA"/>
</dbReference>